<protein>
    <recommendedName>
        <fullName evidence="9">Erythrocyte-binding protein</fullName>
    </recommendedName>
</protein>
<evidence type="ECO:0000256" key="3">
    <source>
        <dbReference type="ARBA" id="ARBA00022729"/>
    </source>
</evidence>
<evidence type="ECO:0000259" key="15">
    <source>
        <dbReference type="Pfam" id="PF12361"/>
    </source>
</evidence>
<evidence type="ECO:0000259" key="13">
    <source>
        <dbReference type="Pfam" id="PF05424"/>
    </source>
</evidence>
<dbReference type="InterPro" id="IPR021032">
    <property type="entry name" value="Duffy-antigen-binding_N"/>
</dbReference>
<dbReference type="RefSeq" id="XP_028546865.1">
    <property type="nucleotide sequence ID" value="XM_028691064.1"/>
</dbReference>
<dbReference type="OrthoDB" id="376429at2759"/>
<feature type="compositionally biased region" description="Low complexity" evidence="10">
    <location>
        <begin position="796"/>
        <end position="809"/>
    </location>
</feature>
<keyword evidence="2 11" id="KW-0812">Transmembrane</keyword>
<dbReference type="InterPro" id="IPR043057">
    <property type="entry name" value="EBA-175_C_sf"/>
</dbReference>
<keyword evidence="8" id="KW-0325">Glycoprotein</keyword>
<dbReference type="AlphaFoldDB" id="A0A1Y1JNV8"/>
<dbReference type="OMA" id="RENIIML"/>
<evidence type="ECO:0000256" key="9">
    <source>
        <dbReference type="ARBA" id="ARBA00081768"/>
    </source>
</evidence>
<dbReference type="SUPFAM" id="SSF140924">
    <property type="entry name" value="Duffy binding domain-like"/>
    <property type="match status" value="1"/>
</dbReference>
<dbReference type="Pfam" id="PF12361">
    <property type="entry name" value="DBP"/>
    <property type="match status" value="1"/>
</dbReference>
<dbReference type="Proteomes" id="UP000195521">
    <property type="component" value="Unassembled WGS sequence"/>
</dbReference>
<feature type="domain" description="Duffy-antigen binding C-terminal" evidence="15">
    <location>
        <begin position="551"/>
        <end position="800"/>
    </location>
</feature>
<keyword evidence="18" id="KW-1185">Reference proteome</keyword>
<evidence type="ECO:0000256" key="5">
    <source>
        <dbReference type="ARBA" id="ARBA00023136"/>
    </source>
</evidence>
<feature type="domain" description="Erythrocyte binding antigen 175 C-terminal" evidence="14">
    <location>
        <begin position="823"/>
        <end position="901"/>
    </location>
</feature>
<evidence type="ECO:0000313" key="18">
    <source>
        <dbReference type="Proteomes" id="UP000195521"/>
    </source>
</evidence>
<evidence type="ECO:0000256" key="2">
    <source>
        <dbReference type="ARBA" id="ARBA00022692"/>
    </source>
</evidence>
<keyword evidence="3 12" id="KW-0732">Signal</keyword>
<sequence length="972" mass="111317">MKGLNHTLYFLLVLFFSYKVNNVSLVETIENFLKLKNECVISENVYKQAKEHQSIGGNMLGLWLNVTNENRNKEKIKFKDRVTEIKIKYEQMFIKRDNRILKESDHDAQNFEHNSHKEEIDENNKTGDDKDCEHKSNGKIDNEKDRNNMVMVDNEIHTNDQHSVSVNNALGFVTCPQVGSCANSLKNGTTYGVHHKKTVPINIKNHDFLQYSIMTSCPKKRKRRYLDWDCPDRRDVCIPDRRYQLCMKEITNFINNTNTNFQSDIEFRKSYLKKSLIDDAKGEAMSLLEKYDYRYNEDLCSDLKSSWADFGDIIKGTDMEQVGYSIVVESNLKSLFRDNENNKLSREEFWNNTKKEVWDAMIIPIKNRSPRDNKWKCELNASLEVDPQIFRWIREWGIDYRSGLAVGRPRVKQLCERKTSNTIKKVCTVTECQQKCNSYERWKEKKKKHWDILSKKFKNVTNIEDMKKKKIETPYDLLKQVITEFNEGEFENQINKRDSEYIDLCFCDVEELRKKAQEQKLQNEKSASKSEVSNLGQGTQPVRNDKTINASGNSVDINVSNSTDGSQTNESVATEGQNGNNIPIQNDDQEKDAAETASEGSSEIENLGDLSEKDGSKDLDTSNSLTPEFTIDTNSPVDIKSASSTSANRDNNGSISIKEPIANPDLKGKYDTANGKESDIKVAGDSSENSDKTSSATGNTNDTPHHTFNNGTSEDKGEKTKGKESYKQDSSVNEGKDAIFRDNTHDETKRGDLSEYENKQSKGTLSPSDVGNLKNTESMDRTTDTSPSSAYKYFGNENSSDKNNGLNNDKLNINEYKHRDINTTREKIVLLSKVNKCSNNISLKYCNSVEHKIYSNSCSKDERKHLCCTISDFCLNYFVAYSYEYYSCLKKEFDDPLYKCFTKDSVSDKAYFAGGGILLIIILIIASTKMINNESEEATFNEFEDHCDNIHRFPLINNNIEHIQSSTPLDYF</sequence>
<dbReference type="InterPro" id="IPR021620">
    <property type="entry name" value="EBA-175_C"/>
</dbReference>
<feature type="chain" id="PRO_5012824333" description="Erythrocyte-binding protein" evidence="12">
    <location>
        <begin position="23"/>
        <end position="972"/>
    </location>
</feature>
<evidence type="ECO:0000256" key="11">
    <source>
        <dbReference type="SAM" id="Phobius"/>
    </source>
</evidence>
<keyword evidence="4 11" id="KW-1133">Transmembrane helix</keyword>
<keyword evidence="7 17" id="KW-0675">Receptor</keyword>
<feature type="compositionally biased region" description="Basic and acidic residues" evidence="10">
    <location>
        <begin position="734"/>
        <end position="760"/>
    </location>
</feature>
<dbReference type="InterPro" id="IPR008602">
    <property type="entry name" value="Duffy-antigen-binding"/>
</dbReference>
<evidence type="ECO:0000256" key="4">
    <source>
        <dbReference type="ARBA" id="ARBA00022989"/>
    </source>
</evidence>
<dbReference type="GO" id="GO:0046789">
    <property type="term" value="F:host cell surface receptor binding"/>
    <property type="evidence" value="ECO:0007669"/>
    <property type="project" value="InterPro"/>
</dbReference>
<feature type="region of interest" description="Disordered" evidence="10">
    <location>
        <begin position="107"/>
        <end position="143"/>
    </location>
</feature>
<evidence type="ECO:0000259" key="14">
    <source>
        <dbReference type="Pfam" id="PF11556"/>
    </source>
</evidence>
<feature type="compositionally biased region" description="Basic and acidic residues" evidence="10">
    <location>
        <begin position="610"/>
        <end position="620"/>
    </location>
</feature>
<comment type="caution">
    <text evidence="17">The sequence shown here is derived from an EMBL/GenBank/DDBJ whole genome shotgun (WGS) entry which is preliminary data.</text>
</comment>
<comment type="subcellular location">
    <subcellularLocation>
        <location evidence="1">Membrane</location>
        <topology evidence="1">Single-pass type I membrane protein</topology>
    </subcellularLocation>
</comment>
<evidence type="ECO:0000256" key="6">
    <source>
        <dbReference type="ARBA" id="ARBA00023157"/>
    </source>
</evidence>
<feature type="domain" description="Duffy-antigen binding" evidence="13">
    <location>
        <begin position="235"/>
        <end position="416"/>
    </location>
</feature>
<accession>A0A1Y1JNV8</accession>
<feature type="compositionally biased region" description="Polar residues" evidence="10">
    <location>
        <begin position="529"/>
        <end position="586"/>
    </location>
</feature>
<name>A0A1Y1JNV8_PLAGO</name>
<feature type="compositionally biased region" description="Basic and acidic residues" evidence="10">
    <location>
        <begin position="713"/>
        <end position="727"/>
    </location>
</feature>
<evidence type="ECO:0000256" key="8">
    <source>
        <dbReference type="ARBA" id="ARBA00023180"/>
    </source>
</evidence>
<evidence type="ECO:0000256" key="12">
    <source>
        <dbReference type="SAM" id="SignalP"/>
    </source>
</evidence>
<feature type="region of interest" description="Disordered" evidence="10">
    <location>
        <begin position="520"/>
        <end position="809"/>
    </location>
</feature>
<dbReference type="Gene3D" id="1.10.1740.170">
    <property type="entry name" value="Erythrocyte binding antigen 175 region VI"/>
    <property type="match status" value="1"/>
</dbReference>
<evidence type="ECO:0000256" key="7">
    <source>
        <dbReference type="ARBA" id="ARBA00023170"/>
    </source>
</evidence>
<reference evidence="18" key="1">
    <citation type="submission" date="2017-04" db="EMBL/GenBank/DDBJ databases">
        <title>Plasmodium gonderi genome.</title>
        <authorList>
            <person name="Arisue N."/>
            <person name="Honma H."/>
            <person name="Kawai S."/>
            <person name="Tougan T."/>
            <person name="Tanabe K."/>
            <person name="Horii T."/>
        </authorList>
    </citation>
    <scope>NUCLEOTIDE SEQUENCE [LARGE SCALE GENOMIC DNA]</scope>
    <source>
        <strain evidence="18">ATCC 30045</strain>
    </source>
</reference>
<evidence type="ECO:0000313" key="17">
    <source>
        <dbReference type="EMBL" id="GAW84276.1"/>
    </source>
</evidence>
<feature type="compositionally biased region" description="Polar residues" evidence="10">
    <location>
        <begin position="621"/>
        <end position="655"/>
    </location>
</feature>
<dbReference type="Pfam" id="PF12377">
    <property type="entry name" value="DuffyBP_N"/>
    <property type="match status" value="1"/>
</dbReference>
<dbReference type="InterPro" id="IPR021015">
    <property type="entry name" value="Duffy-antigen-binding_C"/>
</dbReference>
<evidence type="ECO:0000256" key="10">
    <source>
        <dbReference type="SAM" id="MobiDB-lite"/>
    </source>
</evidence>
<feature type="signal peptide" evidence="12">
    <location>
        <begin position="1"/>
        <end position="22"/>
    </location>
</feature>
<dbReference type="GeneID" id="39745084"/>
<gene>
    <name evidence="17" type="ORF">PGO_002075</name>
</gene>
<feature type="compositionally biased region" description="Polar residues" evidence="10">
    <location>
        <begin position="761"/>
        <end position="776"/>
    </location>
</feature>
<dbReference type="Pfam" id="PF05424">
    <property type="entry name" value="Duffy_binding"/>
    <property type="match status" value="1"/>
</dbReference>
<feature type="transmembrane region" description="Helical" evidence="11">
    <location>
        <begin position="910"/>
        <end position="926"/>
    </location>
</feature>
<dbReference type="FunFam" id="1.10.1740.170:FF:000001">
    <property type="entry name" value="Erythrocyte binding antigen"/>
    <property type="match status" value="1"/>
</dbReference>
<dbReference type="Gene3D" id="1.20.1310.20">
    <property type="entry name" value="Duffy-antigen binding domain"/>
    <property type="match status" value="1"/>
</dbReference>
<feature type="compositionally biased region" description="Polar residues" evidence="10">
    <location>
        <begin position="692"/>
        <end position="712"/>
    </location>
</feature>
<feature type="domain" description="Duffy-antigen binding N-terminal" evidence="16">
    <location>
        <begin position="129"/>
        <end position="191"/>
    </location>
</feature>
<dbReference type="InterPro" id="IPR042202">
    <property type="entry name" value="Duffy-ag-bd_sf"/>
</dbReference>
<organism evidence="17 18">
    <name type="scientific">Plasmodium gonderi</name>
    <dbReference type="NCBI Taxonomy" id="77519"/>
    <lineage>
        <taxon>Eukaryota</taxon>
        <taxon>Sar</taxon>
        <taxon>Alveolata</taxon>
        <taxon>Apicomplexa</taxon>
        <taxon>Aconoidasida</taxon>
        <taxon>Haemosporida</taxon>
        <taxon>Plasmodiidae</taxon>
        <taxon>Plasmodium</taxon>
        <taxon>Plasmodium (Plasmodium)</taxon>
    </lineage>
</organism>
<dbReference type="GO" id="GO:0016020">
    <property type="term" value="C:membrane"/>
    <property type="evidence" value="ECO:0007669"/>
    <property type="project" value="UniProtKB-SubCell"/>
</dbReference>
<keyword evidence="5 11" id="KW-0472">Membrane</keyword>
<evidence type="ECO:0000256" key="1">
    <source>
        <dbReference type="ARBA" id="ARBA00004479"/>
    </source>
</evidence>
<evidence type="ECO:0000259" key="16">
    <source>
        <dbReference type="Pfam" id="PF12377"/>
    </source>
</evidence>
<proteinExistence type="predicted"/>
<keyword evidence="6" id="KW-1015">Disulfide bond</keyword>
<dbReference type="Pfam" id="PF11556">
    <property type="entry name" value="EBA-175_VI"/>
    <property type="match status" value="1"/>
</dbReference>
<dbReference type="EMBL" id="BDQF01000211">
    <property type="protein sequence ID" value="GAW84276.1"/>
    <property type="molecule type" value="Genomic_DNA"/>
</dbReference>
<dbReference type="Gene3D" id="1.20.58.830">
    <property type="match status" value="1"/>
</dbReference>
<feature type="compositionally biased region" description="Basic and acidic residues" evidence="10">
    <location>
        <begin position="666"/>
        <end position="682"/>
    </location>
</feature>